<dbReference type="AlphaFoldDB" id="A0A0F8ZNW5"/>
<gene>
    <name evidence="1" type="ORF">LCGC14_2947730</name>
</gene>
<accession>A0A0F8ZNW5</accession>
<proteinExistence type="predicted"/>
<dbReference type="EMBL" id="LAZR01059304">
    <property type="protein sequence ID" value="KKK68074.1"/>
    <property type="molecule type" value="Genomic_DNA"/>
</dbReference>
<reference evidence="1" key="1">
    <citation type="journal article" date="2015" name="Nature">
        <title>Complex archaea that bridge the gap between prokaryotes and eukaryotes.</title>
        <authorList>
            <person name="Spang A."/>
            <person name="Saw J.H."/>
            <person name="Jorgensen S.L."/>
            <person name="Zaremba-Niedzwiedzka K."/>
            <person name="Martijn J."/>
            <person name="Lind A.E."/>
            <person name="van Eijk R."/>
            <person name="Schleper C."/>
            <person name="Guy L."/>
            <person name="Ettema T.J."/>
        </authorList>
    </citation>
    <scope>NUCLEOTIDE SEQUENCE</scope>
</reference>
<evidence type="ECO:0000313" key="1">
    <source>
        <dbReference type="EMBL" id="KKK68074.1"/>
    </source>
</evidence>
<protein>
    <submittedName>
        <fullName evidence="1">Uncharacterized protein</fullName>
    </submittedName>
</protein>
<comment type="caution">
    <text evidence="1">The sequence shown here is derived from an EMBL/GenBank/DDBJ whole genome shotgun (WGS) entry which is preliminary data.</text>
</comment>
<sequence>MDDSNTQAYMVQVYLPAKTKDGEPVSNHAAKVSIIEDYMVKLTGGSTRVTEAKGAWADDDGDTVYEDVQLIRTLVVEKDISIVRAIARLLARKVKEEFTQDTVLYHITEVKNYAFV</sequence>
<name>A0A0F8ZNW5_9ZZZZ</name>
<organism evidence="1">
    <name type="scientific">marine sediment metagenome</name>
    <dbReference type="NCBI Taxonomy" id="412755"/>
    <lineage>
        <taxon>unclassified sequences</taxon>
        <taxon>metagenomes</taxon>
        <taxon>ecological metagenomes</taxon>
    </lineage>
</organism>